<sequence length="332" mass="34004">MKAVVVTAPSQDGQNPTLSWQDVPDPAIGPGEVLLEVTASAVNRADLMQAQGQYPPPPGASDILGLECSGRIVEIGTDVTGWEIGQDVCALLAGGGYAQRVAVPAAQLLPLPTGVDLLHSAALPEVACTVWSNLVMLGGLRDGQTLLVHGGSSGIGTMAIQVGRALGAVVAVTASRATSLEACRELGAEIGINYRDEDFVEALRAATQGRGADLILDVVGAKYLSRNVSALADGGTIVVIGMQGGRTAELDLGALLAKRGRIAATALRSRPVTGTGSKGDIVDAVTRHLWPLIADGSVRPVVDSVFDAADAQAAHQRVAEGGHVGKVLLRMP</sequence>
<name>A0A938YKT9_9ACTN</name>
<accession>A0A938YKT9</accession>
<evidence type="ECO:0000313" key="5">
    <source>
        <dbReference type="Proteomes" id="UP000663801"/>
    </source>
</evidence>
<dbReference type="Proteomes" id="UP000663801">
    <property type="component" value="Unassembled WGS sequence"/>
</dbReference>
<dbReference type="InterPro" id="IPR036291">
    <property type="entry name" value="NAD(P)-bd_dom_sf"/>
</dbReference>
<protein>
    <submittedName>
        <fullName evidence="4">NAD(P)H-quinone oxidoreductase</fullName>
    </submittedName>
</protein>
<keyword evidence="5" id="KW-1185">Reference proteome</keyword>
<dbReference type="PANTHER" id="PTHR48106">
    <property type="entry name" value="QUINONE OXIDOREDUCTASE PIG3-RELATED"/>
    <property type="match status" value="1"/>
</dbReference>
<evidence type="ECO:0000259" key="3">
    <source>
        <dbReference type="SMART" id="SM00829"/>
    </source>
</evidence>
<dbReference type="SMART" id="SM00829">
    <property type="entry name" value="PKS_ER"/>
    <property type="match status" value="1"/>
</dbReference>
<dbReference type="Gene3D" id="3.40.50.720">
    <property type="entry name" value="NAD(P)-binding Rossmann-like Domain"/>
    <property type="match status" value="1"/>
</dbReference>
<dbReference type="InterPro" id="IPR011032">
    <property type="entry name" value="GroES-like_sf"/>
</dbReference>
<evidence type="ECO:0000256" key="1">
    <source>
        <dbReference type="ARBA" id="ARBA00022857"/>
    </source>
</evidence>
<keyword evidence="1" id="KW-0521">NADP</keyword>
<dbReference type="AlphaFoldDB" id="A0A938YKT9"/>
<dbReference type="SUPFAM" id="SSF50129">
    <property type="entry name" value="GroES-like"/>
    <property type="match status" value="1"/>
</dbReference>
<dbReference type="GO" id="GO:0016651">
    <property type="term" value="F:oxidoreductase activity, acting on NAD(P)H"/>
    <property type="evidence" value="ECO:0007669"/>
    <property type="project" value="TreeGrafter"/>
</dbReference>
<dbReference type="Gene3D" id="3.90.180.10">
    <property type="entry name" value="Medium-chain alcohol dehydrogenases, catalytic domain"/>
    <property type="match status" value="1"/>
</dbReference>
<reference evidence="4" key="1">
    <citation type="submission" date="2021-01" db="EMBL/GenBank/DDBJ databases">
        <title>KCTC 19127 draft genome.</title>
        <authorList>
            <person name="An D."/>
        </authorList>
    </citation>
    <scope>NUCLEOTIDE SEQUENCE</scope>
    <source>
        <strain evidence="4">KCTC 19127</strain>
    </source>
</reference>
<dbReference type="InterPro" id="IPR014189">
    <property type="entry name" value="Quinone_OxRdtase_PIG3"/>
</dbReference>
<dbReference type="InterPro" id="IPR013154">
    <property type="entry name" value="ADH-like_N"/>
</dbReference>
<comment type="caution">
    <text evidence="4">The sequence shown here is derived from an EMBL/GenBank/DDBJ whole genome shotgun (WGS) entry which is preliminary data.</text>
</comment>
<organism evidence="4 5">
    <name type="scientific">Nakamurella flavida</name>
    <dbReference type="NCBI Taxonomy" id="363630"/>
    <lineage>
        <taxon>Bacteria</taxon>
        <taxon>Bacillati</taxon>
        <taxon>Actinomycetota</taxon>
        <taxon>Actinomycetes</taxon>
        <taxon>Nakamurellales</taxon>
        <taxon>Nakamurellaceae</taxon>
        <taxon>Nakamurella</taxon>
    </lineage>
</organism>
<dbReference type="InterPro" id="IPR020843">
    <property type="entry name" value="ER"/>
</dbReference>
<dbReference type="EMBL" id="JAERWL010000012">
    <property type="protein sequence ID" value="MBM9477832.1"/>
    <property type="molecule type" value="Genomic_DNA"/>
</dbReference>
<dbReference type="Pfam" id="PF00107">
    <property type="entry name" value="ADH_zinc_N"/>
    <property type="match status" value="1"/>
</dbReference>
<dbReference type="RefSeq" id="WP_205257936.1">
    <property type="nucleotide sequence ID" value="NZ_BAAAPV010000005.1"/>
</dbReference>
<proteinExistence type="predicted"/>
<dbReference type="InterPro" id="IPR013149">
    <property type="entry name" value="ADH-like_C"/>
</dbReference>
<dbReference type="Pfam" id="PF08240">
    <property type="entry name" value="ADH_N"/>
    <property type="match status" value="1"/>
</dbReference>
<keyword evidence="2" id="KW-0560">Oxidoreductase</keyword>
<feature type="domain" description="Enoyl reductase (ER)" evidence="3">
    <location>
        <begin position="13"/>
        <end position="329"/>
    </location>
</feature>
<dbReference type="PANTHER" id="PTHR48106:SF8">
    <property type="entry name" value="OS02G0805600 PROTEIN"/>
    <property type="match status" value="1"/>
</dbReference>
<dbReference type="SUPFAM" id="SSF51735">
    <property type="entry name" value="NAD(P)-binding Rossmann-fold domains"/>
    <property type="match status" value="1"/>
</dbReference>
<evidence type="ECO:0000256" key="2">
    <source>
        <dbReference type="ARBA" id="ARBA00023002"/>
    </source>
</evidence>
<gene>
    <name evidence="4" type="ORF">JL107_15385</name>
</gene>
<dbReference type="CDD" id="cd05276">
    <property type="entry name" value="p53_inducible_oxidoreductase"/>
    <property type="match status" value="1"/>
</dbReference>
<evidence type="ECO:0000313" key="4">
    <source>
        <dbReference type="EMBL" id="MBM9477832.1"/>
    </source>
</evidence>
<dbReference type="NCBIfam" id="TIGR02824">
    <property type="entry name" value="quinone_pig3"/>
    <property type="match status" value="1"/>
</dbReference>
<dbReference type="GO" id="GO:0070402">
    <property type="term" value="F:NADPH binding"/>
    <property type="evidence" value="ECO:0007669"/>
    <property type="project" value="TreeGrafter"/>
</dbReference>